<dbReference type="AlphaFoldDB" id="A0A330GFI9"/>
<evidence type="ECO:0000256" key="6">
    <source>
        <dbReference type="ARBA" id="ARBA00025239"/>
    </source>
</evidence>
<evidence type="ECO:0000256" key="3">
    <source>
        <dbReference type="ARBA" id="ARBA00022448"/>
    </source>
</evidence>
<evidence type="ECO:0000259" key="9">
    <source>
        <dbReference type="Pfam" id="PF16967"/>
    </source>
</evidence>
<comment type="function">
    <text evidence="6">Part of the ecpRABCDE operon, which encodes the E.coli common pilus (ECP). ECP is found in both commensal and pathogenic strains and plays a dual role in early-stage biofilm development and host cell recognition.</text>
</comment>
<feature type="signal peptide" evidence="7">
    <location>
        <begin position="1"/>
        <end position="22"/>
    </location>
</feature>
<evidence type="ECO:0000259" key="8">
    <source>
        <dbReference type="Pfam" id="PF15976"/>
    </source>
</evidence>
<evidence type="ECO:0000256" key="2">
    <source>
        <dbReference type="ARBA" id="ARBA00020795"/>
    </source>
</evidence>
<dbReference type="InterPro" id="IPR031917">
    <property type="entry name" value="Pilus_assem_C"/>
</dbReference>
<dbReference type="Pfam" id="PF16967">
    <property type="entry name" value="TcfC"/>
    <property type="match status" value="1"/>
</dbReference>
<keyword evidence="4" id="KW-1029">Fimbrium biogenesis</keyword>
<evidence type="ECO:0000256" key="1">
    <source>
        <dbReference type="ARBA" id="ARBA00009532"/>
    </source>
</evidence>
<comment type="similarity">
    <text evidence="1">Belongs to the EcpC/MatD family.</text>
</comment>
<evidence type="ECO:0000256" key="5">
    <source>
        <dbReference type="ARBA" id="ARBA00022729"/>
    </source>
</evidence>
<comment type="caution">
    <text evidence="10">The sequence shown here is derived from an EMBL/GenBank/DDBJ whole genome shotgun (WGS) entry which is preliminary data.</text>
</comment>
<protein>
    <recommendedName>
        <fullName evidence="2">Probable outer membrane usher protein EcpC</fullName>
    </recommendedName>
</protein>
<evidence type="ECO:0000313" key="10">
    <source>
        <dbReference type="EMBL" id="RAZ67470.1"/>
    </source>
</evidence>
<accession>A0A330GFI9</accession>
<organism evidence="10 11">
    <name type="scientific">Enterobacter cloacae</name>
    <dbReference type="NCBI Taxonomy" id="550"/>
    <lineage>
        <taxon>Bacteria</taxon>
        <taxon>Pseudomonadati</taxon>
        <taxon>Pseudomonadota</taxon>
        <taxon>Gammaproteobacteria</taxon>
        <taxon>Enterobacterales</taxon>
        <taxon>Enterobacteriaceae</taxon>
        <taxon>Enterobacter</taxon>
        <taxon>Enterobacter cloacae complex</taxon>
    </lineage>
</organism>
<dbReference type="Proteomes" id="UP000251576">
    <property type="component" value="Unassembled WGS sequence"/>
</dbReference>
<dbReference type="EMBL" id="QMDH01000016">
    <property type="protein sequence ID" value="RAZ67470.1"/>
    <property type="molecule type" value="Genomic_DNA"/>
</dbReference>
<feature type="domain" description="Pilus assembly protein E-set like" evidence="9">
    <location>
        <begin position="265"/>
        <end position="330"/>
    </location>
</feature>
<evidence type="ECO:0000256" key="4">
    <source>
        <dbReference type="ARBA" id="ARBA00022558"/>
    </source>
</evidence>
<name>A0A330GFI9_ENTCL</name>
<gene>
    <name evidence="10" type="ORF">DP202_11395</name>
</gene>
<evidence type="ECO:0000256" key="7">
    <source>
        <dbReference type="SAM" id="SignalP"/>
    </source>
</evidence>
<dbReference type="Pfam" id="PF15976">
    <property type="entry name" value="CooC_C"/>
    <property type="match status" value="1"/>
</dbReference>
<dbReference type="SUPFAM" id="SSF49464">
    <property type="entry name" value="Carboxypeptidase regulatory domain-like"/>
    <property type="match status" value="1"/>
</dbReference>
<sequence>MSFLKLVTGIALAISVSLPVQAKAVKTLADQAADMPAEFREHFLNTPVSARIALDGKLLGDAMIVLTENEQAKIMQFTDSGDSTYSESERQRWLKAFSSPVPLGQCKDLCPEGLLAVDYNLSDAKLALITTASEAGSADRWLSLPEKGSTGLILNNQLSVNGSRQQTALGWKGGAEAATGKWSTVSQYQVDRSGGVTSETRHAVTSLYSQREFQQHFVRGGLFTPDSQGLLHQPYTRGGGASTLVGVMAGSSDTLLKDAGFASLYPVYVTANREGMAEVYRDGSLINAQPVVPGMQVLDTTVLPAGIYEVEIRILEDGRETSRVTETINKPARWRNTEQRLRYNLFAGEQRTLLNSDSTVATSGTAAGASLNYLVHPRATVGVALQKTGKETQAGSSLDFQVSDTLQFYGNVWNSSATGNGFDTQAVFTHDKGNVALGHSRSWTRPTTSGHVSHPASVQVEHNSTVSTTWRLNSSTNVNARISHHSKGSGPGVDVGYSSRTTVAGTAINWRLSGFDRPYQESSSLRNRGVSLSLSFPLGGEKRSGNMSVGSRTDTSGARDLYASASLSQQWDENSVIRETSGTLTADRYGAGISTFSRFDTPVAEGSFWAQRSSIDGELSGGLNTGSTLAFGKGKAAMTKQSAHHQGGGMIVDVLSDDGSAELVAQHQSGSTKLKPGRNFIPVDAWKPGNVQLGFPGTEAPALKIEPEYLDYHHIRGGVSTHEVRVMKTVTVIGRLVDPTGEPIGGAQVINHAGRTVTESDGLFTLELHEKNPVITVEHGSGTLCEIRLNPGNQKQADMVFAGNLLCSDITLADNTRHSPHREG</sequence>
<feature type="chain" id="PRO_5016423225" description="Probable outer membrane usher protein EcpC" evidence="7">
    <location>
        <begin position="23"/>
        <end position="824"/>
    </location>
</feature>
<keyword evidence="3" id="KW-0813">Transport</keyword>
<feature type="domain" description="Pilus assembly protein C-terminal" evidence="8">
    <location>
        <begin position="716"/>
        <end position="808"/>
    </location>
</feature>
<proteinExistence type="inferred from homology"/>
<keyword evidence="5 7" id="KW-0732">Signal</keyword>
<dbReference type="InterPro" id="IPR032636">
    <property type="entry name" value="Pilus_assem_E-set-like_dom"/>
</dbReference>
<dbReference type="InterPro" id="IPR008969">
    <property type="entry name" value="CarboxyPept-like_regulatory"/>
</dbReference>
<evidence type="ECO:0000313" key="11">
    <source>
        <dbReference type="Proteomes" id="UP000251576"/>
    </source>
</evidence>
<reference evidence="10 11" key="1">
    <citation type="submission" date="2018-06" db="EMBL/GenBank/DDBJ databases">
        <title>ACT-28, a chromosomally-encoded AmpC with carbapenemase activity from Enterobacter kobei.</title>
        <authorList>
            <person name="Jousset A.B."/>
            <person name="Oueslati S."/>
            <person name="Bernabeu S."/>
            <person name="Takissian J."/>
            <person name="Creton E."/>
            <person name="Vogel A."/>
            <person name="Cotellon G."/>
            <person name="Bonnin R.A."/>
            <person name="Dortet L."/>
            <person name="Naas T."/>
        </authorList>
    </citation>
    <scope>NUCLEOTIDE SEQUENCE [LARGE SCALE GENOMIC DNA]</scope>
    <source>
        <strain evidence="10 11">99B3</strain>
    </source>
</reference>